<accession>A0A0C1QPP1</accession>
<evidence type="ECO:0000313" key="3">
    <source>
        <dbReference type="EMBL" id="KAF3889058.1"/>
    </source>
</evidence>
<dbReference type="Proteomes" id="UP000029738">
    <property type="component" value="Unassembled WGS sequence"/>
</dbReference>
<dbReference type="AlphaFoldDB" id="A0A0C1QPP1"/>
<dbReference type="PANTHER" id="PTHR31088">
    <property type="entry name" value="MEMBRANE-ASSOCIATED PROTEIN VIPP1, CHLOROPLASTIC"/>
    <property type="match status" value="1"/>
</dbReference>
<comment type="similarity">
    <text evidence="1">Belongs to the PspA/Vipp/IM30 family.</text>
</comment>
<dbReference type="PANTHER" id="PTHR31088:SF6">
    <property type="entry name" value="PHAGE SHOCK PROTEIN A"/>
    <property type="match status" value="1"/>
</dbReference>
<sequence length="223" mass="25322">MELMNRILRVIRANLNSLVADAEDPEKILEQTVMEMQANLVQLRQAVAQAIAIQKRTERQIASAQSTAEEWYRRAQLALQQENESLAREALTKRQFYQETATALLAQMEQQNAVVVQLKQDMRTLEMKMTEAKNKKDLYIARARSAEASYKLQEMLSMTSNAKSMKAFERMEEKVLQLEAQAETISATAADPLNSAFVTLEESHKVDAELEAMKNQLSHDSGK</sequence>
<organism evidence="4">
    <name type="scientific">Tolypothrix bouteillei VB521301</name>
    <dbReference type="NCBI Taxonomy" id="1479485"/>
    <lineage>
        <taxon>Bacteria</taxon>
        <taxon>Bacillati</taxon>
        <taxon>Cyanobacteriota</taxon>
        <taxon>Cyanophyceae</taxon>
        <taxon>Nostocales</taxon>
        <taxon>Tolypothrichaceae</taxon>
        <taxon>Tolypothrix</taxon>
    </lineage>
</organism>
<reference evidence="3" key="2">
    <citation type="submission" date="2019-11" db="EMBL/GenBank/DDBJ databases">
        <title>Improved Assembly of Tolypothrix boutellei genome.</title>
        <authorList>
            <person name="Sarangi A.N."/>
            <person name="Mukherjee M."/>
            <person name="Ghosh S."/>
            <person name="Singh D."/>
            <person name="Das A."/>
            <person name="Kant S."/>
            <person name="Prusty A."/>
            <person name="Tripathy S."/>
        </authorList>
    </citation>
    <scope>NUCLEOTIDE SEQUENCE</scope>
    <source>
        <strain evidence="3">VB521301</strain>
    </source>
</reference>
<evidence type="ECO:0000313" key="4">
    <source>
        <dbReference type="EMBL" id="KIE07469.1"/>
    </source>
</evidence>
<protein>
    <submittedName>
        <fullName evidence="4">Phage-shock protein</fullName>
    </submittedName>
    <submittedName>
        <fullName evidence="3">PspA/IM30 family protein</fullName>
    </submittedName>
</protein>
<dbReference type="EMBL" id="JHEG04000001">
    <property type="protein sequence ID" value="KAF3889058.1"/>
    <property type="molecule type" value="Genomic_DNA"/>
</dbReference>
<name>A0A0C1QPP1_9CYAN</name>
<comment type="caution">
    <text evidence="4">The sequence shown here is derived from an EMBL/GenBank/DDBJ whole genome shotgun (WGS) entry which is preliminary data.</text>
</comment>
<dbReference type="InterPro" id="IPR007157">
    <property type="entry name" value="PspA_VIPP1"/>
</dbReference>
<evidence type="ECO:0000256" key="1">
    <source>
        <dbReference type="ARBA" id="ARBA00043985"/>
    </source>
</evidence>
<gene>
    <name evidence="4" type="ORF">DA73_0241015</name>
    <name evidence="3" type="ORF">DA73_0400028950</name>
</gene>
<keyword evidence="2" id="KW-0175">Coiled coil</keyword>
<evidence type="ECO:0000313" key="5">
    <source>
        <dbReference type="Proteomes" id="UP000029738"/>
    </source>
</evidence>
<feature type="coiled-coil region" evidence="2">
    <location>
        <begin position="108"/>
        <end position="188"/>
    </location>
</feature>
<reference evidence="4" key="1">
    <citation type="journal article" date="2015" name="Genome Announc.">
        <title>Draft Genome Sequence of Tolypothrix boutellei Strain VB521301.</title>
        <authorList>
            <person name="Chandrababunaidu M.M."/>
            <person name="Singh D."/>
            <person name="Sen D."/>
            <person name="Bhan S."/>
            <person name="Das S."/>
            <person name="Gupta A."/>
            <person name="Adhikary S.P."/>
            <person name="Tripathy S."/>
        </authorList>
    </citation>
    <scope>NUCLEOTIDE SEQUENCE</scope>
    <source>
        <strain evidence="4">VB521301</strain>
    </source>
</reference>
<dbReference type="Pfam" id="PF04012">
    <property type="entry name" value="PspA_IM30"/>
    <property type="match status" value="1"/>
</dbReference>
<keyword evidence="5" id="KW-1185">Reference proteome</keyword>
<proteinExistence type="inferred from homology"/>
<dbReference type="EMBL" id="JHEG02000059">
    <property type="protein sequence ID" value="KIE07469.1"/>
    <property type="molecule type" value="Genomic_DNA"/>
</dbReference>
<dbReference type="OrthoDB" id="9779630at2"/>
<evidence type="ECO:0000256" key="2">
    <source>
        <dbReference type="SAM" id="Coils"/>
    </source>
</evidence>
<dbReference type="RefSeq" id="WP_038076008.1">
    <property type="nucleotide sequence ID" value="NZ_JHEG04000001.1"/>
</dbReference>
<dbReference type="STRING" id="1479485.DA73_0241015"/>